<protein>
    <submittedName>
        <fullName evidence="1">Unannotated protein</fullName>
    </submittedName>
</protein>
<gene>
    <name evidence="1" type="ORF">UFOPK3772_03181</name>
</gene>
<reference evidence="1" key="1">
    <citation type="submission" date="2020-05" db="EMBL/GenBank/DDBJ databases">
        <authorList>
            <person name="Chiriac C."/>
            <person name="Salcher M."/>
            <person name="Ghai R."/>
            <person name="Kavagutti S V."/>
        </authorList>
    </citation>
    <scope>NUCLEOTIDE SEQUENCE</scope>
</reference>
<sequence>MTTYTEMATGTSMGTDAYAATCTHTLVDTCVDTSAETDAITAESAGVTSAAGGAQDPAEEWLMRPRIVQLTGENEQRIDRDTKKHGLECRWLPDVTKPLRVSVSLSTLKKSRKTGPRCVVPLPRSELGRNLTTFYLGGLFEIPLTARTGGGCAATAIGPRATSSRAGWCRHGGGGGGRYVNRCRYFRAARRCNNFGLWFWIELSGAHLDGVSPTRPCSLWLVYRAHLDSPHLGIGLCARGTSSRRETWKGSHQIGALSRWSRASSGCSRRNWKRHDAVGRGPLVGPTAVGTRR</sequence>
<dbReference type="AlphaFoldDB" id="A0A6J7LP11"/>
<name>A0A6J7LP11_9ZZZZ</name>
<evidence type="ECO:0000313" key="1">
    <source>
        <dbReference type="EMBL" id="CAB4969072.1"/>
    </source>
</evidence>
<organism evidence="1">
    <name type="scientific">freshwater metagenome</name>
    <dbReference type="NCBI Taxonomy" id="449393"/>
    <lineage>
        <taxon>unclassified sequences</taxon>
        <taxon>metagenomes</taxon>
        <taxon>ecological metagenomes</taxon>
    </lineage>
</organism>
<dbReference type="EMBL" id="CAFBNE010000166">
    <property type="protein sequence ID" value="CAB4969072.1"/>
    <property type="molecule type" value="Genomic_DNA"/>
</dbReference>
<proteinExistence type="predicted"/>
<accession>A0A6J7LP11</accession>